<dbReference type="AlphaFoldDB" id="A0A1S8BNM6"/>
<dbReference type="EMBL" id="MSZU01000074">
    <property type="protein sequence ID" value="OMP89152.1"/>
    <property type="molecule type" value="Genomic_DNA"/>
</dbReference>
<dbReference type="PANTHER" id="PTHR33112:SF10">
    <property type="entry name" value="TOL"/>
    <property type="match status" value="1"/>
</dbReference>
<dbReference type="PANTHER" id="PTHR33112">
    <property type="entry name" value="DOMAIN PROTEIN, PUTATIVE-RELATED"/>
    <property type="match status" value="1"/>
</dbReference>
<organism evidence="2 3">
    <name type="scientific">Diplodia seriata</name>
    <dbReference type="NCBI Taxonomy" id="420778"/>
    <lineage>
        <taxon>Eukaryota</taxon>
        <taxon>Fungi</taxon>
        <taxon>Dikarya</taxon>
        <taxon>Ascomycota</taxon>
        <taxon>Pezizomycotina</taxon>
        <taxon>Dothideomycetes</taxon>
        <taxon>Dothideomycetes incertae sedis</taxon>
        <taxon>Botryosphaeriales</taxon>
        <taxon>Botryosphaeriaceae</taxon>
        <taxon>Diplodia</taxon>
    </lineage>
</organism>
<gene>
    <name evidence="2" type="ORF">BK809_0005873</name>
</gene>
<evidence type="ECO:0000313" key="3">
    <source>
        <dbReference type="Proteomes" id="UP000190776"/>
    </source>
</evidence>
<dbReference type="InterPro" id="IPR010730">
    <property type="entry name" value="HET"/>
</dbReference>
<name>A0A1S8BNM6_9PEZI</name>
<comment type="caution">
    <text evidence="2">The sequence shown here is derived from an EMBL/GenBank/DDBJ whole genome shotgun (WGS) entry which is preliminary data.</text>
</comment>
<dbReference type="STRING" id="420778.A0A1S8BNM6"/>
<feature type="domain" description="Heterokaryon incompatibility" evidence="1">
    <location>
        <begin position="16"/>
        <end position="169"/>
    </location>
</feature>
<protein>
    <recommendedName>
        <fullName evidence="1">Heterokaryon incompatibility domain-containing protein</fullName>
    </recommendedName>
</protein>
<accession>A0A1S8BNM6</accession>
<dbReference type="Proteomes" id="UP000190776">
    <property type="component" value="Unassembled WGS sequence"/>
</dbReference>
<dbReference type="Pfam" id="PF06985">
    <property type="entry name" value="HET"/>
    <property type="match status" value="1"/>
</dbReference>
<evidence type="ECO:0000259" key="1">
    <source>
        <dbReference type="Pfam" id="PF06985"/>
    </source>
</evidence>
<proteinExistence type="predicted"/>
<dbReference type="OrthoDB" id="5362512at2759"/>
<sequence>MIRVVETGNDVQVDKYVTLSHRWGEEPDFLKLEAENRDRLTVDGISMEELPLNFEHAIQVTRQLGIRYIWIDSLCIMQGPRGDFDIEGKKMHQIYRNSHCNIAAADAEHSGCGLFRERVDQDVTPASFQSDSSMQLFEQPGRWAVLPHQLWASQLLQNTLYTRAWVFQERLLSPRLLHYSHRQVFWECSTISACEALPLGLPRPLDTVASMDRHWRLRLQKITSTNRNALVGDADVPVDHFWKQAVRSYTKCDLTNQSDKVVAILGIATLVKDDLGGEGFKKGMWENNLHEQLAWRVVNCRNSSRVDGLRRNPTWSWTSVKGEIELADRLPAEERFYVIRNHEDKSVSFDANLSSNSDELQVFDDVEKPLAMRGAVVNCRLRTLDHGTGWRLDVSANEQDNDAFEAFPDEDPEGPNKDCKLVVLACSRHLSASGGHEQVTYSGIGLLLKDTDKRLHFARAGKFSFGRISDSMFSLLGVDPSASGSPGRDGINFWVI</sequence>
<reference evidence="2 3" key="1">
    <citation type="submission" date="2017-01" db="EMBL/GenBank/DDBJ databases">
        <title>Draft genome sequence of Diplodia seriata F98.1, a fungal species involved in grapevine trunk diseases.</title>
        <authorList>
            <person name="Robert-Siegwald G."/>
            <person name="Vallet J."/>
            <person name="Abou-Mansour E."/>
            <person name="Xu J."/>
            <person name="Rey P."/>
            <person name="Bertsch C."/>
            <person name="Rego C."/>
            <person name="Larignon P."/>
            <person name="Fontaine F."/>
            <person name="Lebrun M.-H."/>
        </authorList>
    </citation>
    <scope>NUCLEOTIDE SEQUENCE [LARGE SCALE GENOMIC DNA]</scope>
    <source>
        <strain evidence="2 3">F98.1</strain>
    </source>
</reference>
<evidence type="ECO:0000313" key="2">
    <source>
        <dbReference type="EMBL" id="OMP89152.1"/>
    </source>
</evidence>